<name>A0ABD2KPE5_9BILA</name>
<feature type="compositionally biased region" description="Polar residues" evidence="1">
    <location>
        <begin position="259"/>
        <end position="280"/>
    </location>
</feature>
<reference evidence="3 4" key="1">
    <citation type="submission" date="2024-10" db="EMBL/GenBank/DDBJ databases">
        <authorList>
            <person name="Kim D."/>
        </authorList>
    </citation>
    <scope>NUCLEOTIDE SEQUENCE [LARGE SCALE GENOMIC DNA]</scope>
    <source>
        <strain evidence="3">BH-2024</strain>
    </source>
</reference>
<evidence type="ECO:0008006" key="5">
    <source>
        <dbReference type="Google" id="ProtNLM"/>
    </source>
</evidence>
<comment type="caution">
    <text evidence="3">The sequence shown here is derived from an EMBL/GenBank/DDBJ whole genome shotgun (WGS) entry which is preliminary data.</text>
</comment>
<organism evidence="3 4">
    <name type="scientific">Heterodera trifolii</name>
    <dbReference type="NCBI Taxonomy" id="157864"/>
    <lineage>
        <taxon>Eukaryota</taxon>
        <taxon>Metazoa</taxon>
        <taxon>Ecdysozoa</taxon>
        <taxon>Nematoda</taxon>
        <taxon>Chromadorea</taxon>
        <taxon>Rhabditida</taxon>
        <taxon>Tylenchina</taxon>
        <taxon>Tylenchomorpha</taxon>
        <taxon>Tylenchoidea</taxon>
        <taxon>Heteroderidae</taxon>
        <taxon>Heteroderinae</taxon>
        <taxon>Heterodera</taxon>
    </lineage>
</organism>
<evidence type="ECO:0000313" key="4">
    <source>
        <dbReference type="Proteomes" id="UP001620626"/>
    </source>
</evidence>
<keyword evidence="2" id="KW-0812">Transmembrane</keyword>
<accession>A0ABD2KPE5</accession>
<evidence type="ECO:0000313" key="3">
    <source>
        <dbReference type="EMBL" id="KAL3104825.1"/>
    </source>
</evidence>
<dbReference type="AlphaFoldDB" id="A0ABD2KPE5"/>
<proteinExistence type="predicted"/>
<sequence length="280" mass="30627">MRFRFRRCVLLLLGTVLTALLIILLVTQRHTSANQQGGHSSNEGEIGTNEDAEVRRLLTAGAGTDEEDVAPEPNRFEDASAEMAPALMSLFPIGRFPPALHNNGTGNALTLNLAILLIVSLLSIAILITAICCVIIVALALDSSPTHRWSSRHSSAAVAARSSDLFLSSWPHMASQYHRLNQSPVFRTPGLAKLFSQKQEQLHRQQMMMTILNEAPVDTPPLTDDEDYVDETEDEGCWHQLVEEGQRQAPADLPLPTNGHGTAQPRRNSFSCASTNTNSN</sequence>
<dbReference type="Proteomes" id="UP001620626">
    <property type="component" value="Unassembled WGS sequence"/>
</dbReference>
<dbReference type="EMBL" id="JBICBT010000696">
    <property type="protein sequence ID" value="KAL3104825.1"/>
    <property type="molecule type" value="Genomic_DNA"/>
</dbReference>
<feature type="transmembrane region" description="Helical" evidence="2">
    <location>
        <begin position="113"/>
        <end position="141"/>
    </location>
</feature>
<protein>
    <recommendedName>
        <fullName evidence="5">Membrane-associated protein</fullName>
    </recommendedName>
</protein>
<keyword evidence="4" id="KW-1185">Reference proteome</keyword>
<gene>
    <name evidence="3" type="ORF">niasHT_024024</name>
</gene>
<keyword evidence="2" id="KW-1133">Transmembrane helix</keyword>
<feature type="region of interest" description="Disordered" evidence="1">
    <location>
        <begin position="245"/>
        <end position="280"/>
    </location>
</feature>
<keyword evidence="2" id="KW-0472">Membrane</keyword>
<evidence type="ECO:0000256" key="1">
    <source>
        <dbReference type="SAM" id="MobiDB-lite"/>
    </source>
</evidence>
<evidence type="ECO:0000256" key="2">
    <source>
        <dbReference type="SAM" id="Phobius"/>
    </source>
</evidence>